<evidence type="ECO:0000313" key="1">
    <source>
        <dbReference type="EMBL" id="SVB87110.1"/>
    </source>
</evidence>
<feature type="non-terminal residue" evidence="1">
    <location>
        <position position="38"/>
    </location>
</feature>
<organism evidence="1">
    <name type="scientific">marine metagenome</name>
    <dbReference type="NCBI Taxonomy" id="408172"/>
    <lineage>
        <taxon>unclassified sequences</taxon>
        <taxon>metagenomes</taxon>
        <taxon>ecological metagenomes</taxon>
    </lineage>
</organism>
<reference evidence="1" key="1">
    <citation type="submission" date="2018-05" db="EMBL/GenBank/DDBJ databases">
        <authorList>
            <person name="Lanie J.A."/>
            <person name="Ng W.-L."/>
            <person name="Kazmierczak K.M."/>
            <person name="Andrzejewski T.M."/>
            <person name="Davidsen T.M."/>
            <person name="Wayne K.J."/>
            <person name="Tettelin H."/>
            <person name="Glass J.I."/>
            <person name="Rusch D."/>
            <person name="Podicherti R."/>
            <person name="Tsui H.-C.T."/>
            <person name="Winkler M.E."/>
        </authorList>
    </citation>
    <scope>NUCLEOTIDE SEQUENCE</scope>
</reference>
<gene>
    <name evidence="1" type="ORF">METZ01_LOCUS239964</name>
</gene>
<name>A0A382HII7_9ZZZZ</name>
<dbReference type="EMBL" id="UINC01061486">
    <property type="protein sequence ID" value="SVB87110.1"/>
    <property type="molecule type" value="Genomic_DNA"/>
</dbReference>
<sequence>MACNQGAKLTQARSEGTAYEHLALGGDIAGLPAATEPY</sequence>
<proteinExistence type="predicted"/>
<accession>A0A382HII7</accession>
<dbReference type="AlphaFoldDB" id="A0A382HII7"/>
<protein>
    <submittedName>
        <fullName evidence="1">Uncharacterized protein</fullName>
    </submittedName>
</protein>